<dbReference type="EMBL" id="UYJE01005286">
    <property type="protein sequence ID" value="VDI35977.1"/>
    <property type="molecule type" value="Genomic_DNA"/>
</dbReference>
<gene>
    <name evidence="1" type="ORF">MGAL_10B007884</name>
</gene>
<comment type="caution">
    <text evidence="1">The sequence shown here is derived from an EMBL/GenBank/DDBJ whole genome shotgun (WGS) entry which is preliminary data.</text>
</comment>
<accession>A0A8B6EL94</accession>
<sequence>ALELEVATSATVALSVTRTNRSSFRFNSTHKIEQPVKVNESIEINTTQQPGTSNKTSTTLLSLKTPTGQDECRSGYTTPGKFFKGAADC</sequence>
<dbReference type="Proteomes" id="UP000596742">
    <property type="component" value="Unassembled WGS sequence"/>
</dbReference>
<keyword evidence="2" id="KW-1185">Reference proteome</keyword>
<evidence type="ECO:0000313" key="2">
    <source>
        <dbReference type="Proteomes" id="UP000596742"/>
    </source>
</evidence>
<evidence type="ECO:0000313" key="1">
    <source>
        <dbReference type="EMBL" id="VDI35977.1"/>
    </source>
</evidence>
<dbReference type="AlphaFoldDB" id="A0A8B6EL94"/>
<feature type="non-terminal residue" evidence="1">
    <location>
        <position position="89"/>
    </location>
</feature>
<proteinExistence type="predicted"/>
<reference evidence="1" key="1">
    <citation type="submission" date="2018-11" db="EMBL/GenBank/DDBJ databases">
        <authorList>
            <person name="Alioto T."/>
            <person name="Alioto T."/>
        </authorList>
    </citation>
    <scope>NUCLEOTIDE SEQUENCE</scope>
</reference>
<organism evidence="1 2">
    <name type="scientific">Mytilus galloprovincialis</name>
    <name type="common">Mediterranean mussel</name>
    <dbReference type="NCBI Taxonomy" id="29158"/>
    <lineage>
        <taxon>Eukaryota</taxon>
        <taxon>Metazoa</taxon>
        <taxon>Spiralia</taxon>
        <taxon>Lophotrochozoa</taxon>
        <taxon>Mollusca</taxon>
        <taxon>Bivalvia</taxon>
        <taxon>Autobranchia</taxon>
        <taxon>Pteriomorphia</taxon>
        <taxon>Mytilida</taxon>
        <taxon>Mytiloidea</taxon>
        <taxon>Mytilidae</taxon>
        <taxon>Mytilinae</taxon>
        <taxon>Mytilus</taxon>
    </lineage>
</organism>
<name>A0A8B6EL94_MYTGA</name>
<protein>
    <submittedName>
        <fullName evidence="1">Uncharacterized protein</fullName>
    </submittedName>
</protein>